<gene>
    <name evidence="1" type="ORF">OESDEN_06858</name>
</gene>
<dbReference type="InterPro" id="IPR050235">
    <property type="entry name" value="CK1_Ser-Thr_kinase"/>
</dbReference>
<keyword evidence="2" id="KW-1185">Reference proteome</keyword>
<dbReference type="AlphaFoldDB" id="A0A0B1T6Q9"/>
<reference evidence="1 2" key="1">
    <citation type="submission" date="2014-03" db="EMBL/GenBank/DDBJ databases">
        <title>Draft genome of the hookworm Oesophagostomum dentatum.</title>
        <authorList>
            <person name="Mitreva M."/>
        </authorList>
    </citation>
    <scope>NUCLEOTIDE SEQUENCE [LARGE SCALE GENOMIC DNA]</scope>
    <source>
        <strain evidence="1 2">OD-Hann</strain>
    </source>
</reference>
<dbReference type="SUPFAM" id="SSF56112">
    <property type="entry name" value="Protein kinase-like (PK-like)"/>
    <property type="match status" value="1"/>
</dbReference>
<dbReference type="EMBL" id="KN550873">
    <property type="protein sequence ID" value="KHJ93233.1"/>
    <property type="molecule type" value="Genomic_DNA"/>
</dbReference>
<organism evidence="1 2">
    <name type="scientific">Oesophagostomum dentatum</name>
    <name type="common">Nodular worm</name>
    <dbReference type="NCBI Taxonomy" id="61180"/>
    <lineage>
        <taxon>Eukaryota</taxon>
        <taxon>Metazoa</taxon>
        <taxon>Ecdysozoa</taxon>
        <taxon>Nematoda</taxon>
        <taxon>Chromadorea</taxon>
        <taxon>Rhabditida</taxon>
        <taxon>Rhabditina</taxon>
        <taxon>Rhabditomorpha</taxon>
        <taxon>Strongyloidea</taxon>
        <taxon>Strongylidae</taxon>
        <taxon>Oesophagostomum</taxon>
    </lineage>
</organism>
<evidence type="ECO:0000313" key="2">
    <source>
        <dbReference type="Proteomes" id="UP000053660"/>
    </source>
</evidence>
<dbReference type="PANTHER" id="PTHR11909">
    <property type="entry name" value="CASEIN KINASE-RELATED"/>
    <property type="match status" value="1"/>
</dbReference>
<proteinExistence type="predicted"/>
<dbReference type="OrthoDB" id="5860609at2759"/>
<dbReference type="Proteomes" id="UP000053660">
    <property type="component" value="Unassembled WGS sequence"/>
</dbReference>
<sequence>MGCYVLLFHSQVINAQTCFGQLQGLKAHIDRTRGQRDLSRRDDIESWYYMLIEITKGSLPWRLVTDRAQVYAAKLAARQGDGRTQFLGDTPKQYDTLLTWIDALVFEDTPPYSKFYKMLDSLREERKIRMHEHWDWEEETSTITSKSEAEKPK</sequence>
<evidence type="ECO:0000313" key="1">
    <source>
        <dbReference type="EMBL" id="KHJ93233.1"/>
    </source>
</evidence>
<dbReference type="Gene3D" id="1.10.510.10">
    <property type="entry name" value="Transferase(Phosphotransferase) domain 1"/>
    <property type="match status" value="1"/>
</dbReference>
<dbReference type="InterPro" id="IPR011009">
    <property type="entry name" value="Kinase-like_dom_sf"/>
</dbReference>
<accession>A0A0B1T6Q9</accession>
<protein>
    <submittedName>
        <fullName evidence="1">Uncharacterized protein</fullName>
    </submittedName>
</protein>
<name>A0A0B1T6Q9_OESDE</name>